<protein>
    <recommendedName>
        <fullName evidence="4">Toxin-antitoxin system</fullName>
    </recommendedName>
</protein>
<reference evidence="2 3" key="1">
    <citation type="journal article" date="2015" name="Genome Announc.">
        <title>Draft Genome Sequence of Mycobacterium obuense Strain UC1, Isolated from Patient Sputum.</title>
        <authorList>
            <person name="Greninger A.L."/>
            <person name="Cunningham G."/>
            <person name="Hsu E.D."/>
            <person name="Yu J.M."/>
            <person name="Chiu C.Y."/>
            <person name="Miller S."/>
        </authorList>
    </citation>
    <scope>NUCLEOTIDE SEQUENCE [LARGE SCALE GENOMIC DNA]</scope>
    <source>
        <strain evidence="2 3">UC1</strain>
    </source>
</reference>
<proteinExistence type="predicted"/>
<evidence type="ECO:0000313" key="2">
    <source>
        <dbReference type="EMBL" id="KKF00345.1"/>
    </source>
</evidence>
<sequence>MTELGHTQSLPLDQDTETQAGPYPGRRTLVQTRPHREVWTAVHERQKSAGVSSVSQYVADVLAMHVGREDLVVELGRKEGLPLAM</sequence>
<comment type="caution">
    <text evidence="2">The sequence shown here is derived from an EMBL/GenBank/DDBJ whole genome shotgun (WGS) entry which is preliminary data.</text>
</comment>
<dbReference type="Proteomes" id="UP000034150">
    <property type="component" value="Unassembled WGS sequence"/>
</dbReference>
<feature type="region of interest" description="Disordered" evidence="1">
    <location>
        <begin position="1"/>
        <end position="32"/>
    </location>
</feature>
<name>A0A0M2JZQ4_9MYCO</name>
<dbReference type="OrthoDB" id="4470080at2"/>
<evidence type="ECO:0000256" key="1">
    <source>
        <dbReference type="SAM" id="MobiDB-lite"/>
    </source>
</evidence>
<gene>
    <name evidence="2" type="ORF">WN67_19405</name>
</gene>
<accession>A0A0M2JZQ4</accession>
<dbReference type="AlphaFoldDB" id="A0A0M2JZQ4"/>
<dbReference type="PATRIC" id="fig|1807.13.peg.4757"/>
<feature type="compositionally biased region" description="Polar residues" evidence="1">
    <location>
        <begin position="1"/>
        <end position="11"/>
    </location>
</feature>
<keyword evidence="3" id="KW-1185">Reference proteome</keyword>
<evidence type="ECO:0000313" key="3">
    <source>
        <dbReference type="Proteomes" id="UP000034150"/>
    </source>
</evidence>
<dbReference type="EMBL" id="LAUZ02000072">
    <property type="protein sequence ID" value="KKF00345.1"/>
    <property type="molecule type" value="Genomic_DNA"/>
</dbReference>
<organism evidence="2 3">
    <name type="scientific">Mycolicibacterium obuense</name>
    <dbReference type="NCBI Taxonomy" id="1807"/>
    <lineage>
        <taxon>Bacteria</taxon>
        <taxon>Bacillati</taxon>
        <taxon>Actinomycetota</taxon>
        <taxon>Actinomycetes</taxon>
        <taxon>Mycobacteriales</taxon>
        <taxon>Mycobacteriaceae</taxon>
        <taxon>Mycolicibacterium</taxon>
    </lineage>
</organism>
<evidence type="ECO:0008006" key="4">
    <source>
        <dbReference type="Google" id="ProtNLM"/>
    </source>
</evidence>